<sequence length="109" mass="12602">MKLMDFRQKGESEEWPGDKNDRIYRHIDIENRQNGRQMGAQQNQHRLHFAKSMLASQRPVEKPKLAMASLPKFDEKNLLATPAYTLSQYSGQRALPSQRSDGMATGERR</sequence>
<organism evidence="2 3">
    <name type="scientific">Necator americanus</name>
    <name type="common">Human hookworm</name>
    <dbReference type="NCBI Taxonomy" id="51031"/>
    <lineage>
        <taxon>Eukaryota</taxon>
        <taxon>Metazoa</taxon>
        <taxon>Ecdysozoa</taxon>
        <taxon>Nematoda</taxon>
        <taxon>Chromadorea</taxon>
        <taxon>Rhabditida</taxon>
        <taxon>Rhabditina</taxon>
        <taxon>Rhabditomorpha</taxon>
        <taxon>Strongyloidea</taxon>
        <taxon>Ancylostomatidae</taxon>
        <taxon>Bunostominae</taxon>
        <taxon>Necator</taxon>
    </lineage>
</organism>
<reference evidence="2 3" key="1">
    <citation type="submission" date="2023-08" db="EMBL/GenBank/DDBJ databases">
        <title>A Necator americanus chromosomal reference genome.</title>
        <authorList>
            <person name="Ilik V."/>
            <person name="Petrzelkova K.J."/>
            <person name="Pardy F."/>
            <person name="Fuh T."/>
            <person name="Niatou-Singa F.S."/>
            <person name="Gouil Q."/>
            <person name="Baker L."/>
            <person name="Ritchie M.E."/>
            <person name="Jex A.R."/>
            <person name="Gazzola D."/>
            <person name="Li H."/>
            <person name="Toshio Fujiwara R."/>
            <person name="Zhan B."/>
            <person name="Aroian R.V."/>
            <person name="Pafco B."/>
            <person name="Schwarz E.M."/>
        </authorList>
    </citation>
    <scope>NUCLEOTIDE SEQUENCE [LARGE SCALE GENOMIC DNA]</scope>
    <source>
        <strain evidence="2 3">Aroian</strain>
        <tissue evidence="2">Whole animal</tissue>
    </source>
</reference>
<gene>
    <name evidence="2" type="primary">Necator_chrIV.g14331</name>
    <name evidence="2" type="ORF">RB195_001037</name>
</gene>
<feature type="compositionally biased region" description="Polar residues" evidence="1">
    <location>
        <begin position="86"/>
        <end position="100"/>
    </location>
</feature>
<name>A0ABR1DDR5_NECAM</name>
<evidence type="ECO:0000313" key="2">
    <source>
        <dbReference type="EMBL" id="KAK6748171.1"/>
    </source>
</evidence>
<protein>
    <submittedName>
        <fullName evidence="2">Uncharacterized protein</fullName>
    </submittedName>
</protein>
<evidence type="ECO:0000313" key="3">
    <source>
        <dbReference type="Proteomes" id="UP001303046"/>
    </source>
</evidence>
<evidence type="ECO:0000256" key="1">
    <source>
        <dbReference type="SAM" id="MobiDB-lite"/>
    </source>
</evidence>
<dbReference type="Proteomes" id="UP001303046">
    <property type="component" value="Unassembled WGS sequence"/>
</dbReference>
<dbReference type="EMBL" id="JAVFWL010000004">
    <property type="protein sequence ID" value="KAK6748171.1"/>
    <property type="molecule type" value="Genomic_DNA"/>
</dbReference>
<comment type="caution">
    <text evidence="2">The sequence shown here is derived from an EMBL/GenBank/DDBJ whole genome shotgun (WGS) entry which is preliminary data.</text>
</comment>
<accession>A0ABR1DDR5</accession>
<proteinExistence type="predicted"/>
<feature type="region of interest" description="Disordered" evidence="1">
    <location>
        <begin position="86"/>
        <end position="109"/>
    </location>
</feature>
<keyword evidence="3" id="KW-1185">Reference proteome</keyword>